<dbReference type="EMBL" id="JBBBZM010000510">
    <property type="protein sequence ID" value="KAL0630561.1"/>
    <property type="molecule type" value="Genomic_DNA"/>
</dbReference>
<evidence type="ECO:0000313" key="2">
    <source>
        <dbReference type="EMBL" id="KAL0630561.1"/>
    </source>
</evidence>
<keyword evidence="3" id="KW-1185">Reference proteome</keyword>
<sequence length="176" mass="19425">MVTPPTESHTFAPDKYDYLHQVPEECDISTFLAYSIADESMRSHNSILGPIMAIGKMVEAMTNQIRTLTSDVASLRAEVKTLRSPLPAQPPQQQQSNKGKGKQTYAAAAASANNVPTPAPKNKKEKPAPLYRPQYNKKSREVLIDLLAPLPAHITELQILTTVNRAVHPQKFAQAR</sequence>
<gene>
    <name evidence="2" type="ORF">Q9L58_010591</name>
</gene>
<dbReference type="Proteomes" id="UP001447188">
    <property type="component" value="Unassembled WGS sequence"/>
</dbReference>
<protein>
    <submittedName>
        <fullName evidence="2">Uncharacterized protein</fullName>
    </submittedName>
</protein>
<evidence type="ECO:0000256" key="1">
    <source>
        <dbReference type="SAM" id="MobiDB-lite"/>
    </source>
</evidence>
<comment type="caution">
    <text evidence="2">The sequence shown here is derived from an EMBL/GenBank/DDBJ whole genome shotgun (WGS) entry which is preliminary data.</text>
</comment>
<name>A0ABR3G3N3_9PEZI</name>
<proteinExistence type="predicted"/>
<organism evidence="2 3">
    <name type="scientific">Discina gigas</name>
    <dbReference type="NCBI Taxonomy" id="1032678"/>
    <lineage>
        <taxon>Eukaryota</taxon>
        <taxon>Fungi</taxon>
        <taxon>Dikarya</taxon>
        <taxon>Ascomycota</taxon>
        <taxon>Pezizomycotina</taxon>
        <taxon>Pezizomycetes</taxon>
        <taxon>Pezizales</taxon>
        <taxon>Discinaceae</taxon>
        <taxon>Discina</taxon>
    </lineage>
</organism>
<evidence type="ECO:0000313" key="3">
    <source>
        <dbReference type="Proteomes" id="UP001447188"/>
    </source>
</evidence>
<feature type="region of interest" description="Disordered" evidence="1">
    <location>
        <begin position="79"/>
        <end position="134"/>
    </location>
</feature>
<accession>A0ABR3G3N3</accession>
<reference evidence="2 3" key="1">
    <citation type="submission" date="2024-02" db="EMBL/GenBank/DDBJ databases">
        <title>Discinaceae phylogenomics.</title>
        <authorList>
            <person name="Dirks A.C."/>
            <person name="James T.Y."/>
        </authorList>
    </citation>
    <scope>NUCLEOTIDE SEQUENCE [LARGE SCALE GENOMIC DNA]</scope>
    <source>
        <strain evidence="2 3">ACD0624</strain>
    </source>
</reference>